<dbReference type="InterPro" id="IPR013602">
    <property type="entry name" value="Dynein_heavy_linker"/>
</dbReference>
<dbReference type="Pfam" id="PF08393">
    <property type="entry name" value="DHC_N2"/>
    <property type="match status" value="1"/>
</dbReference>
<dbReference type="Gene3D" id="3.40.50.300">
    <property type="entry name" value="P-loop containing nucleotide triphosphate hydrolases"/>
    <property type="match status" value="2"/>
</dbReference>
<dbReference type="Gene3D" id="1.10.8.710">
    <property type="match status" value="1"/>
</dbReference>
<sequence length="2259" mass="257865">MAPPKLPAIHGRLGMEKSASMPRIEAPHPLTVPSFRRPDVSGQLQEIGQLSSKIVGPGGMSKKMRALATSASTPDLRGGMKASELARPEPLAQPELSSPARTGGAYPPKAPAQPAAEAPKEEKLEYLKPAETAHYNFRNLPLEIFDHAPDFEVKTPQEWMEEVLRDDRRPQACVVHYKNKKWTMVRCWVLRYEEAINRYIVEMEDASQKKVKRLSLRFNAEDPQNFEKRVETCRARKAHCELQEAFIDYIEHKDDQVVTPMPRSVKEFFIRACLERCSLEEPNSHGSTIRELMQEVEENYILSMKLFNVKVELIPLFGTKDAYLPDESNEFSMQFASVMGSFLPLPCPESGLVEHAKAEMGVRELLKEMLQMPLLGSSIFAITSQVWRRYINEVAKMELVDTSRVGGVDVTRQRKLIKNGDSVIFEPQDMFEHQKNHIERITTHLKRGWRDYIIAEVLDKLSDDYNFFSDDFEKHMQSPLHALLRKLDLIINSQLRWFVEDSMESWSNFLKSFLPDPKKKRPHPLIYLDLEADNDEIYLEPEPTDFLNEFDSMLKEAVRSTSIVKTMEAELMPFTNVEEKVLFTPELSPDGEDVDYDPLAMACVTTQQVVDVCTRGPQQILNQFRKYSYLLKEKVEDLDPTDIDGCRERIQAYRQAKYEVQVLSESLVDFPLFRLRCSSMTNLLAEKAEKLAQECLRQCSQCIEERADEILNEWDSTHKRILSSPESEKDMADLREFMEVVQKKVVKPLMERTRVVHQQMNMVEDFNHDIGGEVVEKAFRSFEWPFQINMDVMEADRQLNKDKIAFMEQLTREVEEYQVDFQKYQAELEWVKSLESYAVAGQVAQRVQTLQDNLVRATDRVKSFSDREKLFQIDQKDYSELEVVQDEYKPYFDLWSMAIDYNGCEEEWLTGKLANLSAVEVEQAVDDNYKDSYKAFKSFEGSPNPQKVAQELRSAVQAFKKNMPIIQGLCQPAIKTSHLLQLFEDMDVDIDMEDGLTLTMCLEAGMLDHVEKVEAISTSAQKQHGLKVALQTMKNEWKAMAFGTLPYKNTGTFLLKGADDVQALLDDHIIKTQAVRGSPFVKPIEKEVKDWEAKLIYIQDLLEQWLMVQRTWLYLEPIFSSEDIVRQMPDEAKKFQAVDKLWRDTMNSVDENPLVLDVSEIENLLLHFSDANKKLDQIQKCLNDYLETKRLAFPRFFFLSNDELLMILSQTKDPTAVQPHMGKCFEGINKVRFDQNDEIIEAMLSVEGEVVELVHQVNVNEGDKKGNVERWLLEVQDSMIKTLTKIMGDSVRAYAETSRGQWVLEWPGQVVIAAGASVNAERKAGMILRPSGLQMLEEWVDNIYWTQEVAEAIEKGKLEDYYQVCASQLHDLVELVRGELSKLARRTLTAMVTIDVHNRDVVGSLRDAKISSAKDSMATLLYGFEYLGNSDRLVVTPLTDRCYRTLMGAFHLFYGGAPEGPAGTGKTESTKDLAKAMSVQCVVFNCSDGLDYLAMGKFFKGLASSGAWCCFDEFNRIDLEVLSVIAQQVACIQEAIRMKKRRFIFEETELELIPTCAVNITMNPGYAGRSELPDNLKALFRPCAMMVPDYALIGEIVLYSVGFGNAKPLAAKAVASLRLGSEQLSSQVRDPQHAQSDDVGLRGFGSSRAEDILMLSALNDVNLPKFTSNDIPLFLGITGDLFPGTKLPPSDYGKLINELEGAARARHLQPKASFIHKCTQLWETIMVRHGLMVVGMNVSGKTEVENVLSAALAAVADGDLYLPCQIHKINPKSIKQGQLYGDFDENTHEWTDGILALTVRYTANADPSHRQWIMLDGPVDAVWIENMNTVLDDNKKLCLNSGEIIKLSPVTTMMFEVEDLTFASPATVSRCGMVFMEQVWTTRERVFAFRDFVVKTWDLHDAHWTGRTVLDVAGGKGDLSWLLANADALDSVVVDPRCTDHTKITRTAKWHFETRHEDERSLTEDRGPQGPLRHLALQPPWRPPRHLRVYMDQELLEHRRKPFVEWKFFWEEASKRAEQTERCGHHQSLELENSQGAPRAVRIEEAAEALEAIHSCSLILGFHPDQATEACIDLALELQRPFAVCPCCVFPKDFPERKLYGRTVKTYPDFIEYLRQKHPSMRFKDLCFEEGGYSRSIVLYMLQEDFDGEEVKKMRRDTTGGACDTHVIRGGWFEAVLRHMVPKLTETYEGITVEKAEEYQQLETAPERLQDDKTSDCGEQLKTLFETNVDQCWEMCQRKAGTLKTFNAGCRAGNYIPKT</sequence>
<evidence type="ECO:0000256" key="1">
    <source>
        <dbReference type="SAM" id="Coils"/>
    </source>
</evidence>
<evidence type="ECO:0000313" key="5">
    <source>
        <dbReference type="EMBL" id="CAK8994433.1"/>
    </source>
</evidence>
<feature type="region of interest" description="Disordered" evidence="2">
    <location>
        <begin position="1958"/>
        <end position="1977"/>
    </location>
</feature>
<comment type="caution">
    <text evidence="5">The sequence shown here is derived from an EMBL/GenBank/DDBJ whole genome shotgun (WGS) entry which is preliminary data.</text>
</comment>
<reference evidence="5 6" key="1">
    <citation type="submission" date="2024-02" db="EMBL/GenBank/DDBJ databases">
        <authorList>
            <person name="Chen Y."/>
            <person name="Shah S."/>
            <person name="Dougan E. K."/>
            <person name="Thang M."/>
            <person name="Chan C."/>
        </authorList>
    </citation>
    <scope>NUCLEOTIDE SEQUENCE [LARGE SCALE GENOMIC DNA]</scope>
</reference>
<dbReference type="SUPFAM" id="SSF52540">
    <property type="entry name" value="P-loop containing nucleoside triphosphate hydrolases"/>
    <property type="match status" value="2"/>
</dbReference>
<dbReference type="Gene3D" id="1.20.58.1120">
    <property type="match status" value="1"/>
</dbReference>
<dbReference type="InterPro" id="IPR043157">
    <property type="entry name" value="Dynein_AAA1S"/>
</dbReference>
<feature type="region of interest" description="Disordered" evidence="2">
    <location>
        <begin position="1"/>
        <end position="33"/>
    </location>
</feature>
<dbReference type="Gene3D" id="3.20.180.20">
    <property type="entry name" value="Dynein heavy chain, N-terminal domain 2"/>
    <property type="match status" value="1"/>
</dbReference>
<feature type="domain" description="Dynein heavy chain linker" evidence="3">
    <location>
        <begin position="881"/>
        <end position="1289"/>
    </location>
</feature>
<evidence type="ECO:0000256" key="2">
    <source>
        <dbReference type="SAM" id="MobiDB-lite"/>
    </source>
</evidence>
<keyword evidence="6" id="KW-1185">Reference proteome</keyword>
<dbReference type="InterPro" id="IPR035699">
    <property type="entry name" value="AAA_6"/>
</dbReference>
<evidence type="ECO:0000313" key="6">
    <source>
        <dbReference type="Proteomes" id="UP001642464"/>
    </source>
</evidence>
<feature type="coiled-coil region" evidence="1">
    <location>
        <begin position="807"/>
        <end position="867"/>
    </location>
</feature>
<dbReference type="EMBL" id="CAXAMM010002025">
    <property type="protein sequence ID" value="CAK8994433.1"/>
    <property type="molecule type" value="Genomic_DNA"/>
</dbReference>
<dbReference type="InterPro" id="IPR042228">
    <property type="entry name" value="Dynein_linker_3"/>
</dbReference>
<dbReference type="Gene3D" id="1.10.287.2620">
    <property type="match status" value="1"/>
</dbReference>
<proteinExistence type="predicted"/>
<dbReference type="InterPro" id="IPR042222">
    <property type="entry name" value="Dynein_2_N"/>
</dbReference>
<organism evidence="5 6">
    <name type="scientific">Durusdinium trenchii</name>
    <dbReference type="NCBI Taxonomy" id="1381693"/>
    <lineage>
        <taxon>Eukaryota</taxon>
        <taxon>Sar</taxon>
        <taxon>Alveolata</taxon>
        <taxon>Dinophyceae</taxon>
        <taxon>Suessiales</taxon>
        <taxon>Symbiodiniaceae</taxon>
        <taxon>Durusdinium</taxon>
    </lineage>
</organism>
<dbReference type="PANTHER" id="PTHR45703">
    <property type="entry name" value="DYNEIN HEAVY CHAIN"/>
    <property type="match status" value="1"/>
</dbReference>
<dbReference type="Gene3D" id="1.20.140.100">
    <property type="entry name" value="Dynein heavy chain, N-terminal domain 2"/>
    <property type="match status" value="1"/>
</dbReference>
<feature type="region of interest" description="Disordered" evidence="2">
    <location>
        <begin position="85"/>
        <end position="120"/>
    </location>
</feature>
<dbReference type="PANTHER" id="PTHR45703:SF1">
    <property type="entry name" value="DYNEINS HEAVY CHAIN"/>
    <property type="match status" value="1"/>
</dbReference>
<dbReference type="InterPro" id="IPR026983">
    <property type="entry name" value="DHC"/>
</dbReference>
<dbReference type="Proteomes" id="UP001642464">
    <property type="component" value="Unassembled WGS sequence"/>
</dbReference>
<gene>
    <name evidence="5" type="ORF">SCF082_LOCUS3944</name>
</gene>
<evidence type="ECO:0000259" key="4">
    <source>
        <dbReference type="Pfam" id="PF12774"/>
    </source>
</evidence>
<name>A0ABP0HX45_9DINO</name>
<evidence type="ECO:0000259" key="3">
    <source>
        <dbReference type="Pfam" id="PF08393"/>
    </source>
</evidence>
<feature type="domain" description="Dynein heavy chain hydrolytic ATP-binding dynein motor region" evidence="4">
    <location>
        <begin position="1422"/>
        <end position="1742"/>
    </location>
</feature>
<dbReference type="InterPro" id="IPR027417">
    <property type="entry name" value="P-loop_NTPase"/>
</dbReference>
<feature type="compositionally biased region" description="Basic and acidic residues" evidence="2">
    <location>
        <begin position="1958"/>
        <end position="1967"/>
    </location>
</feature>
<accession>A0ABP0HX45</accession>
<keyword evidence="1" id="KW-0175">Coiled coil</keyword>
<protein>
    <submittedName>
        <fullName evidence="5">Dynein axonemal heavy chain 1 (Axonemal beta dynein heavy chain 1) (Ciliary dynein heavy chain 1) (MDHC7)</fullName>
    </submittedName>
</protein>
<dbReference type="Pfam" id="PF12774">
    <property type="entry name" value="AAA_6"/>
    <property type="match status" value="1"/>
</dbReference>